<dbReference type="Pfam" id="PF02780">
    <property type="entry name" value="Transketolase_C"/>
    <property type="match status" value="1"/>
</dbReference>
<dbReference type="Pfam" id="PF02779">
    <property type="entry name" value="Transket_pyr"/>
    <property type="match status" value="1"/>
</dbReference>
<dbReference type="SMART" id="SM00861">
    <property type="entry name" value="Transket_pyr"/>
    <property type="match status" value="1"/>
</dbReference>
<dbReference type="AlphaFoldDB" id="A0A372MDT8"/>
<evidence type="ECO:0000313" key="5">
    <source>
        <dbReference type="EMBL" id="RFU93965.1"/>
    </source>
</evidence>
<accession>A0A372MDT8</accession>
<protein>
    <submittedName>
        <fullName evidence="5">Transketolase family protein</fullName>
    </submittedName>
</protein>
<dbReference type="InterPro" id="IPR029061">
    <property type="entry name" value="THDP-binding"/>
</dbReference>
<dbReference type="PANTHER" id="PTHR43825">
    <property type="entry name" value="PYRUVATE DEHYDROGENASE E1 COMPONENT"/>
    <property type="match status" value="1"/>
</dbReference>
<dbReference type="Proteomes" id="UP000264002">
    <property type="component" value="Unassembled WGS sequence"/>
</dbReference>
<gene>
    <name evidence="5" type="ORF">DYP60_11860</name>
</gene>
<comment type="cofactor">
    <cofactor evidence="1">
        <name>thiamine diphosphate</name>
        <dbReference type="ChEBI" id="CHEBI:58937"/>
    </cofactor>
</comment>
<organism evidence="5 6">
    <name type="scientific">Sphaerochaeta halotolerans</name>
    <dbReference type="NCBI Taxonomy" id="2293840"/>
    <lineage>
        <taxon>Bacteria</taxon>
        <taxon>Pseudomonadati</taxon>
        <taxon>Spirochaetota</taxon>
        <taxon>Spirochaetia</taxon>
        <taxon>Spirochaetales</taxon>
        <taxon>Sphaerochaetaceae</taxon>
        <taxon>Sphaerochaeta</taxon>
    </lineage>
</organism>
<dbReference type="CDD" id="cd07033">
    <property type="entry name" value="TPP_PYR_DXS_TK_like"/>
    <property type="match status" value="1"/>
</dbReference>
<dbReference type="EMBL" id="QUWK01000014">
    <property type="protein sequence ID" value="RFU93965.1"/>
    <property type="molecule type" value="Genomic_DNA"/>
</dbReference>
<dbReference type="FunFam" id="3.40.50.970:FF:000129">
    <property type="entry name" value="Transketolase"/>
    <property type="match status" value="1"/>
</dbReference>
<proteinExistence type="inferred from homology"/>
<keyword evidence="6" id="KW-1185">Reference proteome</keyword>
<sequence length="312" mass="33745">MRTTDSLRTTYGETLVELGKDNKDIVLLEADLGNSTMSKLFAAEYPDRYFQMGIAEQNMASVSAGLSLTGKVPFMNSFAVFASGRAYDQIRSSITIANLNVKICGSSAGLSDYGDGKTHQSIDDIALMQVLPHMTVLSPCDAVETEKMVKAMVEQKGPMYIRINRNDLPIVTNPDEEYHIGKMTQMVDGKDVVIFATGVMVQQSMEAAKILGKEGISARVVNVSTIKPLDTKALEAYAEGMKGVVTAEEHNVIGGLGSAVCSALSKKRVPIEILGVGDRFGTSAENYSILLKHYGLEAEDVAKKVRSVLAYK</sequence>
<dbReference type="Gene3D" id="3.40.50.920">
    <property type="match status" value="1"/>
</dbReference>
<comment type="similarity">
    <text evidence="2">Belongs to the transketolase family.</text>
</comment>
<reference evidence="5 6" key="2">
    <citation type="submission" date="2018-09" db="EMBL/GenBank/DDBJ databases">
        <title>Genome of Sphaerochaeta halotolerans strain 4-11.</title>
        <authorList>
            <person name="Nazina T.N."/>
            <person name="Sokolova D.S."/>
        </authorList>
    </citation>
    <scope>NUCLEOTIDE SEQUENCE [LARGE SCALE GENOMIC DNA]</scope>
    <source>
        <strain evidence="5 6">4-11</strain>
    </source>
</reference>
<evidence type="ECO:0000313" key="6">
    <source>
        <dbReference type="Proteomes" id="UP000264002"/>
    </source>
</evidence>
<keyword evidence="3" id="KW-0786">Thiamine pyrophosphate</keyword>
<name>A0A372MDT8_9SPIR</name>
<dbReference type="Gene3D" id="3.40.50.970">
    <property type="match status" value="1"/>
</dbReference>
<comment type="caution">
    <text evidence="5">The sequence shown here is derived from an EMBL/GenBank/DDBJ whole genome shotgun (WGS) entry which is preliminary data.</text>
</comment>
<dbReference type="SUPFAM" id="SSF52518">
    <property type="entry name" value="Thiamin diphosphate-binding fold (THDP-binding)"/>
    <property type="match status" value="1"/>
</dbReference>
<dbReference type="PANTHER" id="PTHR43825:SF1">
    <property type="entry name" value="TRANSKETOLASE-LIKE PYRIMIDINE-BINDING DOMAIN-CONTAINING PROTEIN"/>
    <property type="match status" value="1"/>
</dbReference>
<dbReference type="InterPro" id="IPR009014">
    <property type="entry name" value="Transketo_C/PFOR_II"/>
</dbReference>
<dbReference type="InterPro" id="IPR051157">
    <property type="entry name" value="PDH/Transketolase"/>
</dbReference>
<evidence type="ECO:0000259" key="4">
    <source>
        <dbReference type="SMART" id="SM00861"/>
    </source>
</evidence>
<evidence type="ECO:0000256" key="2">
    <source>
        <dbReference type="ARBA" id="ARBA00007131"/>
    </source>
</evidence>
<reference evidence="6" key="1">
    <citation type="submission" date="2018-08" db="EMBL/GenBank/DDBJ databases">
        <authorList>
            <person name="Grouzdev D.S."/>
            <person name="Krutkina M.S."/>
        </authorList>
    </citation>
    <scope>NUCLEOTIDE SEQUENCE [LARGE SCALE GENOMIC DNA]</scope>
    <source>
        <strain evidence="6">4-11</strain>
    </source>
</reference>
<evidence type="ECO:0000256" key="3">
    <source>
        <dbReference type="ARBA" id="ARBA00023052"/>
    </source>
</evidence>
<dbReference type="SUPFAM" id="SSF52922">
    <property type="entry name" value="TK C-terminal domain-like"/>
    <property type="match status" value="1"/>
</dbReference>
<dbReference type="InterPro" id="IPR033248">
    <property type="entry name" value="Transketolase_C"/>
</dbReference>
<evidence type="ECO:0000256" key="1">
    <source>
        <dbReference type="ARBA" id="ARBA00001964"/>
    </source>
</evidence>
<dbReference type="InterPro" id="IPR005475">
    <property type="entry name" value="Transketolase-like_Pyr-bd"/>
</dbReference>
<feature type="domain" description="Transketolase-like pyrimidine-binding" evidence="4">
    <location>
        <begin position="5"/>
        <end position="170"/>
    </location>
</feature>